<dbReference type="Pfam" id="PF18962">
    <property type="entry name" value="Por_Secre_tail"/>
    <property type="match status" value="1"/>
</dbReference>
<dbReference type="NCBIfam" id="TIGR04183">
    <property type="entry name" value="Por_Secre_tail"/>
    <property type="match status" value="1"/>
</dbReference>
<organism evidence="4 5">
    <name type="scientific">Epilithonimonas xixisoli</name>
    <dbReference type="NCBI Taxonomy" id="1476462"/>
    <lineage>
        <taxon>Bacteria</taxon>
        <taxon>Pseudomonadati</taxon>
        <taxon>Bacteroidota</taxon>
        <taxon>Flavobacteriia</taxon>
        <taxon>Flavobacteriales</taxon>
        <taxon>Weeksellaceae</taxon>
        <taxon>Chryseobacterium group</taxon>
        <taxon>Epilithonimonas</taxon>
    </lineage>
</organism>
<sequence length="462" mass="51746">MKNLNFLLVLLCFNAFCSLHAQQYSVIKDSEYNSIYDLRPYCLADDGSIYKYVAPKKLAKYSVTGYLDVNFGVNGVVTIPDDNIDLMKFYNNSIYVIISNRYDAYLSKYSMAGILDTTFGNNGKVLIDSYMEDFLVNSDGSVYITGFGEVKKLLPNGSYDTNFGIIDTGNMYTEFKRSEDDSLIYFLRNGSNTIIKKNLPTGAVDLTFGNNGTLIFNSTLYPRAFFMNKLNEIFLFLNDNKTITKLKANGIVDDTFGSAGSIMIDFTALIDVGPNGPKYSLGGYPQLDFDSNSNLLIFARISNIHYSSLAILRFNNYGVTDNTFSNNKYFSTHGINGISGATAGNVDGYKILSDNEYLVTLQVRYGISPAIQSFKYKRIDLLSVDNLTNDNVLVYPNPVNNIINIRLKENEKLNDVKVYTMDGKLVQQSKNKNVSVTFLSVGAYIIEITTNNGSYRKKIIKQ</sequence>
<evidence type="ECO:0000256" key="1">
    <source>
        <dbReference type="ARBA" id="ARBA00022729"/>
    </source>
</evidence>
<proteinExistence type="predicted"/>
<dbReference type="RefSeq" id="WP_133946205.1">
    <property type="nucleotide sequence ID" value="NZ_SOEO01000003.1"/>
</dbReference>
<dbReference type="Gene3D" id="2.80.10.50">
    <property type="match status" value="1"/>
</dbReference>
<dbReference type="InterPro" id="IPR026444">
    <property type="entry name" value="Secre_tail"/>
</dbReference>
<dbReference type="Proteomes" id="UP000295313">
    <property type="component" value="Unassembled WGS sequence"/>
</dbReference>
<evidence type="ECO:0000313" key="5">
    <source>
        <dbReference type="Proteomes" id="UP000295313"/>
    </source>
</evidence>
<evidence type="ECO:0000259" key="3">
    <source>
        <dbReference type="Pfam" id="PF18962"/>
    </source>
</evidence>
<comment type="caution">
    <text evidence="4">The sequence shown here is derived from an EMBL/GenBank/DDBJ whole genome shotgun (WGS) entry which is preliminary data.</text>
</comment>
<accession>A0A4V3H2D7</accession>
<feature type="signal peptide" evidence="2">
    <location>
        <begin position="1"/>
        <end position="21"/>
    </location>
</feature>
<feature type="chain" id="PRO_5020568593" evidence="2">
    <location>
        <begin position="22"/>
        <end position="462"/>
    </location>
</feature>
<gene>
    <name evidence="4" type="ORF">B0I22_3203</name>
</gene>
<reference evidence="4 5" key="1">
    <citation type="submission" date="2019-03" db="EMBL/GenBank/DDBJ databases">
        <title>Genomic Encyclopedia of Type Strains, Phase III (KMG-III): the genomes of soil and plant-associated and newly described type strains.</title>
        <authorList>
            <person name="Whitman W."/>
        </authorList>
    </citation>
    <scope>NUCLEOTIDE SEQUENCE [LARGE SCALE GENOMIC DNA]</scope>
    <source>
        <strain evidence="4 5">CGMCC 1.12802</strain>
    </source>
</reference>
<keyword evidence="5" id="KW-1185">Reference proteome</keyword>
<evidence type="ECO:0000256" key="2">
    <source>
        <dbReference type="SAM" id="SignalP"/>
    </source>
</evidence>
<keyword evidence="1 2" id="KW-0732">Signal</keyword>
<name>A0A4V3H2D7_9FLAO</name>
<evidence type="ECO:0000313" key="4">
    <source>
        <dbReference type="EMBL" id="TDX83137.1"/>
    </source>
</evidence>
<dbReference type="EMBL" id="SOEO01000003">
    <property type="protein sequence ID" value="TDX83137.1"/>
    <property type="molecule type" value="Genomic_DNA"/>
</dbReference>
<dbReference type="AlphaFoldDB" id="A0A4V3H2D7"/>
<dbReference type="OrthoDB" id="9805017at2"/>
<feature type="domain" description="Secretion system C-terminal sorting" evidence="3">
    <location>
        <begin position="394"/>
        <end position="460"/>
    </location>
</feature>
<protein>
    <submittedName>
        <fullName evidence="4">Putative secreted protein (Por secretion system target)</fullName>
    </submittedName>
</protein>